<organism evidence="6 7">
    <name type="scientific">Kwoniella bestiolae CBS 10118</name>
    <dbReference type="NCBI Taxonomy" id="1296100"/>
    <lineage>
        <taxon>Eukaryota</taxon>
        <taxon>Fungi</taxon>
        <taxon>Dikarya</taxon>
        <taxon>Basidiomycota</taxon>
        <taxon>Agaricomycotina</taxon>
        <taxon>Tremellomycetes</taxon>
        <taxon>Tremellales</taxon>
        <taxon>Cryptococcaceae</taxon>
        <taxon>Kwoniella</taxon>
    </lineage>
</organism>
<reference evidence="6" key="1">
    <citation type="submission" date="2013-07" db="EMBL/GenBank/DDBJ databases">
        <authorList>
            <consortium name="The Broad Institute Genome Sequencing Platform"/>
            <person name="Cuomo C."/>
            <person name="Litvintseva A."/>
            <person name="Chen Y."/>
            <person name="Heitman J."/>
            <person name="Sun S."/>
            <person name="Springer D."/>
            <person name="Dromer F."/>
            <person name="Young S.K."/>
            <person name="Zeng Q."/>
            <person name="Gargeya S."/>
            <person name="Fitzgerald M."/>
            <person name="Abouelleil A."/>
            <person name="Alvarado L."/>
            <person name="Berlin A.M."/>
            <person name="Chapman S.B."/>
            <person name="Dewar J."/>
            <person name="Goldberg J."/>
            <person name="Griggs A."/>
            <person name="Gujja S."/>
            <person name="Hansen M."/>
            <person name="Howarth C."/>
            <person name="Imamovic A."/>
            <person name="Larimer J."/>
            <person name="McCowan C."/>
            <person name="Murphy C."/>
            <person name="Pearson M."/>
            <person name="Priest M."/>
            <person name="Roberts A."/>
            <person name="Saif S."/>
            <person name="Shea T."/>
            <person name="Sykes S."/>
            <person name="Wortman J."/>
            <person name="Nusbaum C."/>
            <person name="Birren B."/>
        </authorList>
    </citation>
    <scope>NUCLEOTIDE SEQUENCE</scope>
    <source>
        <strain evidence="6">CBS 10118</strain>
    </source>
</reference>
<dbReference type="GO" id="GO:0006355">
    <property type="term" value="P:regulation of DNA-templated transcription"/>
    <property type="evidence" value="ECO:0007669"/>
    <property type="project" value="InterPro"/>
</dbReference>
<evidence type="ECO:0008006" key="8">
    <source>
        <dbReference type="Google" id="ProtNLM"/>
    </source>
</evidence>
<keyword evidence="2" id="KW-0805">Transcription regulation</keyword>
<dbReference type="GO" id="GO:0003677">
    <property type="term" value="F:DNA binding"/>
    <property type="evidence" value="ECO:0007669"/>
    <property type="project" value="InterPro"/>
</dbReference>
<feature type="region of interest" description="Disordered" evidence="5">
    <location>
        <begin position="183"/>
        <end position="202"/>
    </location>
</feature>
<dbReference type="GeneID" id="30209538"/>
<protein>
    <recommendedName>
        <fullName evidence="8">P-loop containing nucleoside triphosphate hydrolase protein</fullName>
    </recommendedName>
</protein>
<proteinExistence type="predicted"/>
<dbReference type="SUPFAM" id="SSF52540">
    <property type="entry name" value="P-loop containing nucleoside triphosphate hydrolases"/>
    <property type="match status" value="1"/>
</dbReference>
<dbReference type="InterPro" id="IPR027417">
    <property type="entry name" value="P-loop_NTPase"/>
</dbReference>
<evidence type="ECO:0000256" key="3">
    <source>
        <dbReference type="ARBA" id="ARBA00023163"/>
    </source>
</evidence>
<dbReference type="KEGG" id="kbi:30209538"/>
<dbReference type="PRINTS" id="PR00967">
    <property type="entry name" value="ONCOGENEAML1"/>
</dbReference>
<evidence type="ECO:0000256" key="2">
    <source>
        <dbReference type="ARBA" id="ARBA00023015"/>
    </source>
</evidence>
<evidence type="ECO:0000256" key="1">
    <source>
        <dbReference type="ARBA" id="ARBA00004123"/>
    </source>
</evidence>
<comment type="subcellular location">
    <subcellularLocation>
        <location evidence="1">Nucleus</location>
    </subcellularLocation>
</comment>
<accession>A0AAJ8KAI5</accession>
<evidence type="ECO:0000256" key="4">
    <source>
        <dbReference type="ARBA" id="ARBA00023242"/>
    </source>
</evidence>
<keyword evidence="3" id="KW-0804">Transcription</keyword>
<sequence length="397" mass="43891">MSVAQPGDTGAMNTDKYLSGIEVGTAAELAMLIRYNTFPVGPTFLESLDELILEGRGHPGGSTLMRGDLIELVGSSGSGKTTFLTNLIFTTILPTSLPDLLSTPLDGRGLHVTLIQPVTHRSIIPHLKRAIRQHIKDISPTTPVAMVDRVIDESLSRLTVYRPKPRWKDYALCLKRVLDNATEAPRGIPNDSSSSRDGKREGEGLDLLVIDGMGDPHYPTRWAEEQKGYKYYDGMYKDKARILGMEEIGVKQVMECVGRVRKMLGGVVVMSTQGLRPHKDSSSLFHTHLPPPYPSSSSSSPNMVNLNTKLSDLNPTYWPVNIQITFTGLLRNLQYPMESTLVETLQSKYRRQRDRAEQTKVYEGTVKMGQTSQGSVSTIAGGRFRFGIDSEGLLVQI</sequence>
<reference evidence="6" key="2">
    <citation type="submission" date="2024-02" db="EMBL/GenBank/DDBJ databases">
        <title>Comparative genomics of Cryptococcus and Kwoniella reveals pathogenesis evolution and contrasting modes of karyotype evolution via chromosome fusion or intercentromeric recombination.</title>
        <authorList>
            <person name="Coelho M.A."/>
            <person name="David-Palma M."/>
            <person name="Shea T."/>
            <person name="Bowers K."/>
            <person name="McGinley-Smith S."/>
            <person name="Mohammad A.W."/>
            <person name="Gnirke A."/>
            <person name="Yurkov A.M."/>
            <person name="Nowrousian M."/>
            <person name="Sun S."/>
            <person name="Cuomo C.A."/>
            <person name="Heitman J."/>
        </authorList>
    </citation>
    <scope>NUCLEOTIDE SEQUENCE</scope>
    <source>
        <strain evidence="6">CBS 10118</strain>
    </source>
</reference>
<dbReference type="Proteomes" id="UP000092730">
    <property type="component" value="Chromosome 4"/>
</dbReference>
<dbReference type="EMBL" id="CP144544">
    <property type="protein sequence ID" value="WVW83990.1"/>
    <property type="molecule type" value="Genomic_DNA"/>
</dbReference>
<evidence type="ECO:0000313" key="7">
    <source>
        <dbReference type="Proteomes" id="UP000092730"/>
    </source>
</evidence>
<dbReference type="GO" id="GO:0005634">
    <property type="term" value="C:nucleus"/>
    <property type="evidence" value="ECO:0007669"/>
    <property type="project" value="UniProtKB-SubCell"/>
</dbReference>
<dbReference type="InterPro" id="IPR000040">
    <property type="entry name" value="AML1_Runt"/>
</dbReference>
<dbReference type="GO" id="GO:0005524">
    <property type="term" value="F:ATP binding"/>
    <property type="evidence" value="ECO:0007669"/>
    <property type="project" value="InterPro"/>
</dbReference>
<evidence type="ECO:0000256" key="5">
    <source>
        <dbReference type="SAM" id="MobiDB-lite"/>
    </source>
</evidence>
<keyword evidence="4" id="KW-0539">Nucleus</keyword>
<dbReference type="RefSeq" id="XP_065726253.1">
    <property type="nucleotide sequence ID" value="XM_065870181.1"/>
</dbReference>
<keyword evidence="7" id="KW-1185">Reference proteome</keyword>
<evidence type="ECO:0000313" key="6">
    <source>
        <dbReference type="EMBL" id="WVW83990.1"/>
    </source>
</evidence>
<dbReference type="AlphaFoldDB" id="A0AAJ8KAI5"/>
<gene>
    <name evidence="6" type="ORF">I302_106015</name>
</gene>
<dbReference type="Gene3D" id="3.40.50.300">
    <property type="entry name" value="P-loop containing nucleotide triphosphate hydrolases"/>
    <property type="match status" value="1"/>
</dbReference>
<name>A0AAJ8KAI5_9TREE</name>